<dbReference type="InParanoid" id="A0A084QFB9"/>
<proteinExistence type="predicted"/>
<reference evidence="2 3" key="1">
    <citation type="journal article" date="2014" name="BMC Genomics">
        <title>Comparative genome sequencing reveals chemotype-specific gene clusters in the toxigenic black mold Stachybotrys.</title>
        <authorList>
            <person name="Semeiks J."/>
            <person name="Borek D."/>
            <person name="Otwinowski Z."/>
            <person name="Grishin N.V."/>
        </authorList>
    </citation>
    <scope>NUCLEOTIDE SEQUENCE [LARGE SCALE GENOMIC DNA]</scope>
    <source>
        <strain evidence="2 3">IBT 40285</strain>
    </source>
</reference>
<evidence type="ECO:0000313" key="3">
    <source>
        <dbReference type="Proteomes" id="UP000028524"/>
    </source>
</evidence>
<dbReference type="PANTHER" id="PTHR34693">
    <property type="entry name" value="PROTEIN PAR32"/>
    <property type="match status" value="1"/>
</dbReference>
<feature type="region of interest" description="Disordered" evidence="1">
    <location>
        <begin position="1"/>
        <end position="152"/>
    </location>
</feature>
<gene>
    <name evidence="2" type="ORF">S40285_07842</name>
</gene>
<sequence length="152" mass="16163">MTNDQDVFRRVGRGGAGNFFTPKQVEQASKDHASKDIEAQKPDHPVAAPSTGPAMARAGRGGAGNFVDRDEAAAKTAREDNLTATATATGPRHTPRIGRGGAGNWVGDEEEKQRLEAERQGKAAELERQAAQSVDAGLQMPAQVHHGEDKQK</sequence>
<dbReference type="PANTHER" id="PTHR34693:SF1">
    <property type="entry name" value="PROTEIN PAR32"/>
    <property type="match status" value="1"/>
</dbReference>
<dbReference type="InterPro" id="IPR053203">
    <property type="entry name" value="Cisplatin_resist-associated"/>
</dbReference>
<dbReference type="AlphaFoldDB" id="A0A084QFB9"/>
<organism evidence="2 3">
    <name type="scientific">Stachybotrys chlorohalonatus (strain IBT 40285)</name>
    <dbReference type="NCBI Taxonomy" id="1283841"/>
    <lineage>
        <taxon>Eukaryota</taxon>
        <taxon>Fungi</taxon>
        <taxon>Dikarya</taxon>
        <taxon>Ascomycota</taxon>
        <taxon>Pezizomycotina</taxon>
        <taxon>Sordariomycetes</taxon>
        <taxon>Hypocreomycetidae</taxon>
        <taxon>Hypocreales</taxon>
        <taxon>Stachybotryaceae</taxon>
        <taxon>Stachybotrys</taxon>
    </lineage>
</organism>
<dbReference type="EMBL" id="KL660783">
    <property type="protein sequence ID" value="KFA62654.1"/>
    <property type="molecule type" value="Genomic_DNA"/>
</dbReference>
<dbReference type="Pfam" id="PF12223">
    <property type="entry name" value="DUF3602"/>
    <property type="match status" value="1"/>
</dbReference>
<dbReference type="OMA" id="WKHAISF"/>
<dbReference type="Proteomes" id="UP000028524">
    <property type="component" value="Unassembled WGS sequence"/>
</dbReference>
<accession>A0A084QFB9</accession>
<feature type="compositionally biased region" description="Basic and acidic residues" evidence="1">
    <location>
        <begin position="67"/>
        <end position="81"/>
    </location>
</feature>
<feature type="compositionally biased region" description="Basic and acidic residues" evidence="1">
    <location>
        <begin position="111"/>
        <end position="128"/>
    </location>
</feature>
<evidence type="ECO:0000256" key="1">
    <source>
        <dbReference type="SAM" id="MobiDB-lite"/>
    </source>
</evidence>
<protein>
    <submittedName>
        <fullName evidence="2">Uncharacterized protein</fullName>
    </submittedName>
</protein>
<dbReference type="InterPro" id="IPR022024">
    <property type="entry name" value="DUF3602"/>
</dbReference>
<feature type="compositionally biased region" description="Basic and acidic residues" evidence="1">
    <location>
        <begin position="28"/>
        <end position="44"/>
    </location>
</feature>
<dbReference type="OrthoDB" id="4159136at2759"/>
<keyword evidence="3" id="KW-1185">Reference proteome</keyword>
<evidence type="ECO:0000313" key="2">
    <source>
        <dbReference type="EMBL" id="KFA62654.1"/>
    </source>
</evidence>
<name>A0A084QFB9_STAC4</name>
<dbReference type="HOGENOM" id="CLU_112553_0_0_1"/>